<organism evidence="3 4">
    <name type="scientific">Symbiodinium necroappetens</name>
    <dbReference type="NCBI Taxonomy" id="1628268"/>
    <lineage>
        <taxon>Eukaryota</taxon>
        <taxon>Sar</taxon>
        <taxon>Alveolata</taxon>
        <taxon>Dinophyceae</taxon>
        <taxon>Suessiales</taxon>
        <taxon>Symbiodiniaceae</taxon>
        <taxon>Symbiodinium</taxon>
    </lineage>
</organism>
<evidence type="ECO:0000256" key="1">
    <source>
        <dbReference type="ARBA" id="ARBA00007692"/>
    </source>
</evidence>
<dbReference type="PANTHER" id="PTHR13068:SF173">
    <property type="entry name" value="EMB|CAB62602.1"/>
    <property type="match status" value="1"/>
</dbReference>
<evidence type="ECO:0000313" key="3">
    <source>
        <dbReference type="EMBL" id="CAE7866016.1"/>
    </source>
</evidence>
<comment type="similarity">
    <text evidence="1">Belongs to the mTERF family.</text>
</comment>
<dbReference type="OrthoDB" id="438887at2759"/>
<sequence length="535" mass="59087">MQRSSWRRCLRRGGLIRLPCVNPSFPIRPASTELTPPAWWLKGQPRKVFGSRAEVELLSQLAVLLMPGEPIAMAFRDFPVKKCKEWGSSRLCPDFAAHGVLKATSAALFIEYDGHYRHMEPPGLATDIRKTSALLRFAPAGSVVVRIAHKERQWKDGSVQVLVDCWQAGHALSLRKTLQQVLDSLLLCCRHQLVPGLVSRLEACGHMPLDKRARSFAVDAGLVGKSDNNGLDVREFLRTEMRLSAEQVAKSIDRCPAVLGLSIQANLKPTVEWINGLGLSQLQVAKVIATRPQVLGLSIEANLKPTVAWIKGMGLSQPQVAKVIATRPQVLGLSIEANLKPTVAWIEGLGLSQPQVAKVIATRPQVLGLSIEANLNPKVEWIEGLGLRQPQIANMIAKFPHVLGYSIGTNMRLKHNLLQEFFNGEAAAQLLARVPRLWSYRHTRLEHRLHLLKSHGQLSKLAGAMTLGLDDFSRRFASSHLPKEATLSERCRAEAKFAELHGSAPLSFKDFMRWIADLFARLEAETAVSPPAPPA</sequence>
<proteinExistence type="inferred from homology"/>
<evidence type="ECO:0008006" key="5">
    <source>
        <dbReference type="Google" id="ProtNLM"/>
    </source>
</evidence>
<evidence type="ECO:0000313" key="4">
    <source>
        <dbReference type="Proteomes" id="UP000601435"/>
    </source>
</evidence>
<dbReference type="Gene3D" id="1.25.70.10">
    <property type="entry name" value="Transcription termination factor 3, mitochondrial"/>
    <property type="match status" value="1"/>
</dbReference>
<name>A0A813AFC0_9DINO</name>
<gene>
    <name evidence="3" type="ORF">SNEC2469_LOCUS27731</name>
</gene>
<dbReference type="PANTHER" id="PTHR13068">
    <property type="entry name" value="CGI-12 PROTEIN-RELATED"/>
    <property type="match status" value="1"/>
</dbReference>
<dbReference type="InterPro" id="IPR038538">
    <property type="entry name" value="MTERF_sf"/>
</dbReference>
<dbReference type="EMBL" id="CAJNJA010058918">
    <property type="protein sequence ID" value="CAE7866016.1"/>
    <property type="molecule type" value="Genomic_DNA"/>
</dbReference>
<reference evidence="3" key="1">
    <citation type="submission" date="2021-02" db="EMBL/GenBank/DDBJ databases">
        <authorList>
            <person name="Dougan E. K."/>
            <person name="Rhodes N."/>
            <person name="Thang M."/>
            <person name="Chan C."/>
        </authorList>
    </citation>
    <scope>NUCLEOTIDE SEQUENCE</scope>
</reference>
<dbReference type="GO" id="GO:0003676">
    <property type="term" value="F:nucleic acid binding"/>
    <property type="evidence" value="ECO:0007669"/>
    <property type="project" value="InterPro"/>
</dbReference>
<accession>A0A813AFC0</accession>
<dbReference type="Pfam" id="PF02536">
    <property type="entry name" value="mTERF"/>
    <property type="match status" value="1"/>
</dbReference>
<dbReference type="SMART" id="SM00733">
    <property type="entry name" value="Mterf"/>
    <property type="match status" value="6"/>
</dbReference>
<dbReference type="AlphaFoldDB" id="A0A813AFC0"/>
<keyword evidence="2" id="KW-0809">Transit peptide</keyword>
<comment type="caution">
    <text evidence="3">The sequence shown here is derived from an EMBL/GenBank/DDBJ whole genome shotgun (WGS) entry which is preliminary data.</text>
</comment>
<dbReference type="InterPro" id="IPR003690">
    <property type="entry name" value="MTERF"/>
</dbReference>
<dbReference type="Proteomes" id="UP000601435">
    <property type="component" value="Unassembled WGS sequence"/>
</dbReference>
<evidence type="ECO:0000256" key="2">
    <source>
        <dbReference type="ARBA" id="ARBA00022946"/>
    </source>
</evidence>
<protein>
    <recommendedName>
        <fullName evidence="5">mTERF domain-containing protein 1, mitochondrial</fullName>
    </recommendedName>
</protein>
<keyword evidence="4" id="KW-1185">Reference proteome</keyword>